<name>A0A315EE23_9BURK</name>
<keyword evidence="1" id="KW-0175">Coiled coil</keyword>
<keyword evidence="3" id="KW-1185">Reference proteome</keyword>
<protein>
    <recommendedName>
        <fullName evidence="4">Conjugal transfer protein TraD</fullName>
    </recommendedName>
</protein>
<dbReference type="EMBL" id="NESN01000001">
    <property type="protein sequence ID" value="PUE55531.1"/>
    <property type="molecule type" value="Genomic_DNA"/>
</dbReference>
<evidence type="ECO:0000256" key="1">
    <source>
        <dbReference type="SAM" id="Coils"/>
    </source>
</evidence>
<accession>A0A315EE23</accession>
<evidence type="ECO:0000313" key="2">
    <source>
        <dbReference type="EMBL" id="PUE55531.1"/>
    </source>
</evidence>
<dbReference type="AlphaFoldDB" id="A0A315EE23"/>
<organism evidence="2 3">
    <name type="scientific">Limnohabitans parvus II-B4</name>
    <dbReference type="NCBI Taxonomy" id="1293052"/>
    <lineage>
        <taxon>Bacteria</taxon>
        <taxon>Pseudomonadati</taxon>
        <taxon>Pseudomonadota</taxon>
        <taxon>Betaproteobacteria</taxon>
        <taxon>Burkholderiales</taxon>
        <taxon>Comamonadaceae</taxon>
        <taxon>Limnohabitans</taxon>
    </lineage>
</organism>
<gene>
    <name evidence="2" type="ORF">B9Z37_02940</name>
</gene>
<evidence type="ECO:0000313" key="3">
    <source>
        <dbReference type="Proteomes" id="UP000250790"/>
    </source>
</evidence>
<comment type="caution">
    <text evidence="2">The sequence shown here is derived from an EMBL/GenBank/DDBJ whole genome shotgun (WGS) entry which is preliminary data.</text>
</comment>
<reference evidence="2 3" key="1">
    <citation type="submission" date="2017-04" db="EMBL/GenBank/DDBJ databases">
        <title>Unexpected and diverse lifestyles within the genus Limnohabitans.</title>
        <authorList>
            <person name="Kasalicky V."/>
            <person name="Mehrshad M."/>
            <person name="Andrei S.-A."/>
            <person name="Salcher M."/>
            <person name="Kratochvilova H."/>
            <person name="Simek K."/>
            <person name="Ghai R."/>
        </authorList>
    </citation>
    <scope>NUCLEOTIDE SEQUENCE [LARGE SCALE GENOMIC DNA]</scope>
    <source>
        <strain evidence="2 3">II-B4</strain>
    </source>
</reference>
<proteinExistence type="predicted"/>
<dbReference type="RefSeq" id="WP_108311521.1">
    <property type="nucleotide sequence ID" value="NZ_NESN01000001.1"/>
</dbReference>
<feature type="coiled-coil region" evidence="1">
    <location>
        <begin position="1"/>
        <end position="28"/>
    </location>
</feature>
<dbReference type="Proteomes" id="UP000250790">
    <property type="component" value="Unassembled WGS sequence"/>
</dbReference>
<evidence type="ECO:0008006" key="4">
    <source>
        <dbReference type="Google" id="ProtNLM"/>
    </source>
</evidence>
<sequence>MEDKIKKLAELEKRREQISKKLALVKRSMILNERKADAHMKICIGVSAMELIKESMIGKDIADLMYKNAQDAMKSDHPAWQKLQELREGLIILKPQKREPETFDFESQN</sequence>